<accession>A0A3S4WFZ2</accession>
<comment type="similarity">
    <text evidence="1">In the C-terminal section; belongs to the transpeptidase family.</text>
</comment>
<keyword evidence="8" id="KW-0133">Cell shape</keyword>
<keyword evidence="5" id="KW-0328">Glycosyltransferase</keyword>
<evidence type="ECO:0000259" key="16">
    <source>
        <dbReference type="Pfam" id="PF00905"/>
    </source>
</evidence>
<dbReference type="GO" id="GO:0008658">
    <property type="term" value="F:penicillin binding"/>
    <property type="evidence" value="ECO:0007669"/>
    <property type="project" value="InterPro"/>
</dbReference>
<dbReference type="GO" id="GO:0009002">
    <property type="term" value="F:serine-type D-Ala-D-Ala carboxypeptidase activity"/>
    <property type="evidence" value="ECO:0007669"/>
    <property type="project" value="UniProtKB-EC"/>
</dbReference>
<sequence>MLLVFLLLSSAGGILSAGFAAPFVGAASAITNASAQLFEELPSDFEIQEPSEVSVIKASDGTQIAEFYAENRIVVPLSDISVNMQNAIVAVEDQRFYQHKGVDPTGMMRALVSNTQSDSRQGGSTLTQQYVRNVLVEAGLKEDDPAAIQEATESTIPRKLREVKYSLTLEQKYSKQQILEGYLNIAPFSPSTYGVEASAQHYFSHSAKEMTVPEAALMAGVTNAPSAFDPVAYPEYAKKRMDWVLSKMLEEKFITQEQHDEGVATQIADMLNVKPEQAAGCGAAGNAAYFCSYVVNEILNSDIYGKEVSDRRQLLVRGGLTITSTLDLGKQQAAQQAIESVIPTDDPSEAKTTVASVEPGSGRIIAMAQNTAFGSPDETHPQATQVVFAADAKHGGSASESGSSGFQPGSTFKAFILAQWYQEGRSGYTTLNTRPRQFSASSWNISCAPELADSWAPQNVNSSLDGSHSVVSATQQSINVGYAEMLNMMDVCAVTDLAAKMGITTNDGSPLEPRPSIVLGSQEVPPLNMAAAFATFAASGTYCRPIAIDSITDTNGTEMAVPSADCSQAMTEEAANKTANTLTSTTQAPRGTAKDAAFGRPIAGKTGTTDNNDNVWFVGFTPELSTATWVGHSDGYWPLNNQVIGGRMYGTIYGSDLAVPIWRNYMSAALEGAPVQSFPPADLGGGGGSSPSSSGGSGGSGGSGSGSSSNNEG</sequence>
<evidence type="ECO:0000313" key="18">
    <source>
        <dbReference type="EMBL" id="VEG74105.1"/>
    </source>
</evidence>
<dbReference type="Pfam" id="PF00912">
    <property type="entry name" value="Transgly"/>
    <property type="match status" value="1"/>
</dbReference>
<keyword evidence="4" id="KW-0645">Protease</keyword>
<dbReference type="KEGG" id="asla:NCTC11923_00725"/>
<dbReference type="GO" id="GO:0009252">
    <property type="term" value="P:peptidoglycan biosynthetic process"/>
    <property type="evidence" value="ECO:0007669"/>
    <property type="project" value="UniProtKB-KW"/>
</dbReference>
<name>A0A3S4WFZ2_9ACTO</name>
<keyword evidence="11" id="KW-0961">Cell wall biogenesis/degradation</keyword>
<evidence type="ECO:0000256" key="13">
    <source>
        <dbReference type="ARBA" id="ARBA00049902"/>
    </source>
</evidence>
<evidence type="ECO:0000313" key="19">
    <source>
        <dbReference type="Proteomes" id="UP000276899"/>
    </source>
</evidence>
<evidence type="ECO:0000256" key="12">
    <source>
        <dbReference type="ARBA" id="ARBA00034000"/>
    </source>
</evidence>
<dbReference type="EMBL" id="LR134363">
    <property type="protein sequence ID" value="VEG74105.1"/>
    <property type="molecule type" value="Genomic_DNA"/>
</dbReference>
<dbReference type="GO" id="GO:0030288">
    <property type="term" value="C:outer membrane-bounded periplasmic space"/>
    <property type="evidence" value="ECO:0007669"/>
    <property type="project" value="TreeGrafter"/>
</dbReference>
<evidence type="ECO:0000256" key="14">
    <source>
        <dbReference type="SAM" id="MobiDB-lite"/>
    </source>
</evidence>
<evidence type="ECO:0000256" key="7">
    <source>
        <dbReference type="ARBA" id="ARBA00022801"/>
    </source>
</evidence>
<proteinExistence type="inferred from homology"/>
<keyword evidence="19" id="KW-1185">Reference proteome</keyword>
<feature type="region of interest" description="Disordered" evidence="14">
    <location>
        <begin position="675"/>
        <end position="713"/>
    </location>
</feature>
<evidence type="ECO:0000256" key="4">
    <source>
        <dbReference type="ARBA" id="ARBA00022670"/>
    </source>
</evidence>
<comment type="similarity">
    <text evidence="2">In the N-terminal section; belongs to the glycosyltransferase 51 family.</text>
</comment>
<evidence type="ECO:0000256" key="1">
    <source>
        <dbReference type="ARBA" id="ARBA00007090"/>
    </source>
</evidence>
<evidence type="ECO:0000256" key="10">
    <source>
        <dbReference type="ARBA" id="ARBA00023268"/>
    </source>
</evidence>
<dbReference type="InterPro" id="IPR001460">
    <property type="entry name" value="PCN-bd_Tpept"/>
</dbReference>
<organism evidence="18 19">
    <name type="scientific">Actinomyces slackii</name>
    <dbReference type="NCBI Taxonomy" id="52774"/>
    <lineage>
        <taxon>Bacteria</taxon>
        <taxon>Bacillati</taxon>
        <taxon>Actinomycetota</taxon>
        <taxon>Actinomycetes</taxon>
        <taxon>Actinomycetales</taxon>
        <taxon>Actinomycetaceae</taxon>
        <taxon>Actinomyces</taxon>
    </lineage>
</organism>
<dbReference type="STRING" id="1278298.GCA_000428685_00248"/>
<dbReference type="Gene3D" id="3.40.710.10">
    <property type="entry name" value="DD-peptidase/beta-lactamase superfamily"/>
    <property type="match status" value="1"/>
</dbReference>
<feature type="chain" id="PRO_5039189357" evidence="15">
    <location>
        <begin position="21"/>
        <end position="713"/>
    </location>
</feature>
<gene>
    <name evidence="18" type="primary">mrcA</name>
    <name evidence="18" type="ORF">NCTC11923_00725</name>
</gene>
<keyword evidence="6" id="KW-0808">Transferase</keyword>
<dbReference type="InterPro" id="IPR012338">
    <property type="entry name" value="Beta-lactam/transpept-like"/>
</dbReference>
<feature type="domain" description="Penicillin-binding protein transpeptidase" evidence="16">
    <location>
        <begin position="356"/>
        <end position="630"/>
    </location>
</feature>
<dbReference type="InterPro" id="IPR001264">
    <property type="entry name" value="Glyco_trans_51"/>
</dbReference>
<evidence type="ECO:0000256" key="3">
    <source>
        <dbReference type="ARBA" id="ARBA00022645"/>
    </source>
</evidence>
<dbReference type="GO" id="GO:0008360">
    <property type="term" value="P:regulation of cell shape"/>
    <property type="evidence" value="ECO:0007669"/>
    <property type="project" value="UniProtKB-KW"/>
</dbReference>
<dbReference type="PANTHER" id="PTHR32282:SF33">
    <property type="entry name" value="PEPTIDOGLYCAN GLYCOSYLTRANSFERASE"/>
    <property type="match status" value="1"/>
</dbReference>
<evidence type="ECO:0000256" key="15">
    <source>
        <dbReference type="SAM" id="SignalP"/>
    </source>
</evidence>
<feature type="region of interest" description="Disordered" evidence="14">
    <location>
        <begin position="577"/>
        <end position="605"/>
    </location>
</feature>
<comment type="catalytic activity">
    <reaction evidence="12">
        <text>Preferential cleavage: (Ac)2-L-Lys-D-Ala-|-D-Ala. Also transpeptidation of peptidyl-alanyl moieties that are N-acyl substituents of D-alanine.</text>
        <dbReference type="EC" id="3.4.16.4"/>
    </reaction>
</comment>
<dbReference type="AlphaFoldDB" id="A0A3S4WFZ2"/>
<dbReference type="GO" id="GO:0006508">
    <property type="term" value="P:proteolysis"/>
    <property type="evidence" value="ECO:0007669"/>
    <property type="project" value="UniProtKB-KW"/>
</dbReference>
<keyword evidence="9" id="KW-0573">Peptidoglycan synthesis</keyword>
<evidence type="ECO:0000256" key="8">
    <source>
        <dbReference type="ARBA" id="ARBA00022960"/>
    </source>
</evidence>
<feature type="signal peptide" evidence="15">
    <location>
        <begin position="1"/>
        <end position="20"/>
    </location>
</feature>
<feature type="domain" description="Glycosyl transferase family 51" evidence="17">
    <location>
        <begin position="61"/>
        <end position="248"/>
    </location>
</feature>
<evidence type="ECO:0000256" key="2">
    <source>
        <dbReference type="ARBA" id="ARBA00007739"/>
    </source>
</evidence>
<dbReference type="FunFam" id="1.10.3810.10:FF:000001">
    <property type="entry name" value="Penicillin-binding protein 1A"/>
    <property type="match status" value="1"/>
</dbReference>
<dbReference type="SUPFAM" id="SSF56601">
    <property type="entry name" value="beta-lactamase/transpeptidase-like"/>
    <property type="match status" value="1"/>
</dbReference>
<dbReference type="InterPro" id="IPR036950">
    <property type="entry name" value="PBP_transglycosylase"/>
</dbReference>
<protein>
    <submittedName>
        <fullName evidence="18">Penicillin-binding protein 1A</fullName>
    </submittedName>
</protein>
<keyword evidence="3" id="KW-0121">Carboxypeptidase</keyword>
<dbReference type="SUPFAM" id="SSF53955">
    <property type="entry name" value="Lysozyme-like"/>
    <property type="match status" value="1"/>
</dbReference>
<keyword evidence="7" id="KW-0378">Hydrolase</keyword>
<dbReference type="InterPro" id="IPR050396">
    <property type="entry name" value="Glycosyltr_51/Transpeptidase"/>
</dbReference>
<dbReference type="InterPro" id="IPR023346">
    <property type="entry name" value="Lysozyme-like_dom_sf"/>
</dbReference>
<evidence type="ECO:0000256" key="5">
    <source>
        <dbReference type="ARBA" id="ARBA00022676"/>
    </source>
</evidence>
<dbReference type="GO" id="GO:0071555">
    <property type="term" value="P:cell wall organization"/>
    <property type="evidence" value="ECO:0007669"/>
    <property type="project" value="UniProtKB-KW"/>
</dbReference>
<evidence type="ECO:0000256" key="6">
    <source>
        <dbReference type="ARBA" id="ARBA00022679"/>
    </source>
</evidence>
<comment type="catalytic activity">
    <reaction evidence="13">
        <text>[GlcNAc-(1-&gt;4)-Mur2Ac(oyl-L-Ala-gamma-D-Glu-L-Lys-D-Ala-D-Ala)](n)-di-trans,octa-cis-undecaprenyl diphosphate + beta-D-GlcNAc-(1-&gt;4)-Mur2Ac(oyl-L-Ala-gamma-D-Glu-L-Lys-D-Ala-D-Ala)-di-trans,octa-cis-undecaprenyl diphosphate = [GlcNAc-(1-&gt;4)-Mur2Ac(oyl-L-Ala-gamma-D-Glu-L-Lys-D-Ala-D-Ala)](n+1)-di-trans,octa-cis-undecaprenyl diphosphate + di-trans,octa-cis-undecaprenyl diphosphate + H(+)</text>
        <dbReference type="Rhea" id="RHEA:23708"/>
        <dbReference type="Rhea" id="RHEA-COMP:9602"/>
        <dbReference type="Rhea" id="RHEA-COMP:9603"/>
        <dbReference type="ChEBI" id="CHEBI:15378"/>
        <dbReference type="ChEBI" id="CHEBI:58405"/>
        <dbReference type="ChEBI" id="CHEBI:60033"/>
        <dbReference type="ChEBI" id="CHEBI:78435"/>
        <dbReference type="EC" id="2.4.99.28"/>
    </reaction>
</comment>
<keyword evidence="10" id="KW-0511">Multifunctional enzyme</keyword>
<dbReference type="PANTHER" id="PTHR32282">
    <property type="entry name" value="BINDING PROTEIN TRANSPEPTIDASE, PUTATIVE-RELATED"/>
    <property type="match status" value="1"/>
</dbReference>
<feature type="compositionally biased region" description="Gly residues" evidence="14">
    <location>
        <begin position="683"/>
        <end position="705"/>
    </location>
</feature>
<evidence type="ECO:0000256" key="11">
    <source>
        <dbReference type="ARBA" id="ARBA00023316"/>
    </source>
</evidence>
<dbReference type="Proteomes" id="UP000276899">
    <property type="component" value="Chromosome"/>
</dbReference>
<dbReference type="Pfam" id="PF00905">
    <property type="entry name" value="Transpeptidase"/>
    <property type="match status" value="1"/>
</dbReference>
<feature type="compositionally biased region" description="Polar residues" evidence="14">
    <location>
        <begin position="577"/>
        <end position="589"/>
    </location>
</feature>
<reference evidence="18 19" key="1">
    <citation type="submission" date="2018-12" db="EMBL/GenBank/DDBJ databases">
        <authorList>
            <consortium name="Pathogen Informatics"/>
        </authorList>
    </citation>
    <scope>NUCLEOTIDE SEQUENCE [LARGE SCALE GENOMIC DNA]</scope>
    <source>
        <strain evidence="18 19">NCTC11923</strain>
    </source>
</reference>
<keyword evidence="15" id="KW-0732">Signal</keyword>
<dbReference type="Gene3D" id="1.10.3810.10">
    <property type="entry name" value="Biosynthetic peptidoglycan transglycosylase-like"/>
    <property type="match status" value="1"/>
</dbReference>
<evidence type="ECO:0000259" key="17">
    <source>
        <dbReference type="Pfam" id="PF00912"/>
    </source>
</evidence>
<evidence type="ECO:0000256" key="9">
    <source>
        <dbReference type="ARBA" id="ARBA00022984"/>
    </source>
</evidence>
<dbReference type="GO" id="GO:0008955">
    <property type="term" value="F:peptidoglycan glycosyltransferase activity"/>
    <property type="evidence" value="ECO:0007669"/>
    <property type="project" value="UniProtKB-EC"/>
</dbReference>